<keyword evidence="1" id="KW-0812">Transmembrane</keyword>
<organism evidence="2 3">
    <name type="scientific">Carpediemonas membranifera</name>
    <dbReference type="NCBI Taxonomy" id="201153"/>
    <lineage>
        <taxon>Eukaryota</taxon>
        <taxon>Metamonada</taxon>
        <taxon>Carpediemonas-like organisms</taxon>
        <taxon>Carpediemonas</taxon>
    </lineage>
</organism>
<proteinExistence type="predicted"/>
<dbReference type="AlphaFoldDB" id="A0A8J6DZA4"/>
<feature type="transmembrane region" description="Helical" evidence="1">
    <location>
        <begin position="140"/>
        <end position="159"/>
    </location>
</feature>
<feature type="transmembrane region" description="Helical" evidence="1">
    <location>
        <begin position="229"/>
        <end position="247"/>
    </location>
</feature>
<evidence type="ECO:0000313" key="3">
    <source>
        <dbReference type="Proteomes" id="UP000717585"/>
    </source>
</evidence>
<feature type="transmembrane region" description="Helical" evidence="1">
    <location>
        <begin position="38"/>
        <end position="58"/>
    </location>
</feature>
<dbReference type="Proteomes" id="UP000717585">
    <property type="component" value="Unassembled WGS sequence"/>
</dbReference>
<evidence type="ECO:0000313" key="2">
    <source>
        <dbReference type="EMBL" id="KAG9390443.1"/>
    </source>
</evidence>
<keyword evidence="3" id="KW-1185">Reference proteome</keyword>
<reference evidence="2" key="1">
    <citation type="submission" date="2021-05" db="EMBL/GenBank/DDBJ databases">
        <title>A free-living protist that lacks canonical eukaryotic 1 DNA replication and segregation systems.</title>
        <authorList>
            <person name="Salas-Leiva D.E."/>
            <person name="Tromer E.C."/>
            <person name="Curtis B.A."/>
            <person name="Jerlstrom-Hultqvist J."/>
            <person name="Kolisko M."/>
            <person name="Yi Z."/>
            <person name="Salas-Leiva J.S."/>
            <person name="Gallot-Lavallee L."/>
            <person name="Kops G.J.P.L."/>
            <person name="Archibald J.M."/>
            <person name="Simpson A.G.B."/>
            <person name="Roger A.J."/>
        </authorList>
    </citation>
    <scope>NUCLEOTIDE SEQUENCE</scope>
    <source>
        <strain evidence="2">BICM</strain>
    </source>
</reference>
<comment type="caution">
    <text evidence="2">The sequence shown here is derived from an EMBL/GenBank/DDBJ whole genome shotgun (WGS) entry which is preliminary data.</text>
</comment>
<feature type="transmembrane region" description="Helical" evidence="1">
    <location>
        <begin position="196"/>
        <end position="217"/>
    </location>
</feature>
<name>A0A8J6DZA4_9EUKA</name>
<keyword evidence="1" id="KW-0472">Membrane</keyword>
<sequence length="267" mass="29103">MSNTSLSTRIMDVLSPAAIQKLSICQMPGDGVTQPTNVLTAATDGLLGFQLLLISVVFMRTFNSARRKTSKRRAKLSDFFMSLSMLLSAVMSFSGVKDHTTASIVAAYPYWVTVVLSGVLSSWAFCLACVSDCVRTSRRVTIHAVLPTLIVASGLFFTVNCNWTFVSFGISQLPLFMLGVLYSLAAYMHSRLANTVNILMIVGTIGSIGVQAGGAAIDLHLEAMPHFDYNVVFHFVQMAVFALFFAARMSGPVRREHSRPLMAKKAK</sequence>
<feature type="transmembrane region" description="Helical" evidence="1">
    <location>
        <begin position="108"/>
        <end position="128"/>
    </location>
</feature>
<feature type="transmembrane region" description="Helical" evidence="1">
    <location>
        <begin position="79"/>
        <end position="96"/>
    </location>
</feature>
<dbReference type="InterPro" id="IPR054235">
    <property type="entry name" value="DUF6962"/>
</dbReference>
<dbReference type="Pfam" id="PF22285">
    <property type="entry name" value="DUF6962"/>
    <property type="match status" value="1"/>
</dbReference>
<evidence type="ECO:0000256" key="1">
    <source>
        <dbReference type="SAM" id="Phobius"/>
    </source>
</evidence>
<keyword evidence="1" id="KW-1133">Transmembrane helix</keyword>
<protein>
    <submittedName>
        <fullName evidence="2">Uncharacterized protein</fullName>
    </submittedName>
</protein>
<feature type="transmembrane region" description="Helical" evidence="1">
    <location>
        <begin position="165"/>
        <end position="184"/>
    </location>
</feature>
<dbReference type="EMBL" id="JAHDYR010000064">
    <property type="protein sequence ID" value="KAG9390443.1"/>
    <property type="molecule type" value="Genomic_DNA"/>
</dbReference>
<accession>A0A8J6DZA4</accession>
<gene>
    <name evidence="2" type="ORF">J8273_7793</name>
</gene>